<dbReference type="Pfam" id="PF15575">
    <property type="entry name" value="Imm49"/>
    <property type="match status" value="1"/>
</dbReference>
<organism evidence="1 2">
    <name type="scientific">Nocardiopsis alborubida</name>
    <dbReference type="NCBI Taxonomy" id="146802"/>
    <lineage>
        <taxon>Bacteria</taxon>
        <taxon>Bacillati</taxon>
        <taxon>Actinomycetota</taxon>
        <taxon>Actinomycetes</taxon>
        <taxon>Streptosporangiales</taxon>
        <taxon>Nocardiopsidaceae</taxon>
        <taxon>Nocardiopsis</taxon>
    </lineage>
</organism>
<comment type="caution">
    <text evidence="1">The sequence shown here is derived from an EMBL/GenBank/DDBJ whole genome shotgun (WGS) entry which is preliminary data.</text>
</comment>
<protein>
    <submittedName>
        <fullName evidence="1">Immunity 49 family protein</fullName>
    </submittedName>
</protein>
<dbReference type="EMBL" id="JAAXPG010000009">
    <property type="protein sequence ID" value="NKY98207.1"/>
    <property type="molecule type" value="Genomic_DNA"/>
</dbReference>
<evidence type="ECO:0000313" key="1">
    <source>
        <dbReference type="EMBL" id="NKY98207.1"/>
    </source>
</evidence>
<keyword evidence="2" id="KW-1185">Reference proteome</keyword>
<sequence length="293" mass="32960">MTVHVSRHELDHGVDQDLIAYQTNRRAKLVSRLEQDCSNIDLDLYPIFDAAQTRLLLDPEAAEVETWEAWTVAMQVHSAVFAVSEAEKGAQVAYLIDHEVRALTAPGMLHCADPATWEKAFYLAVVCRDNARADALCRVPVEHLRRAAEGAKVRYNEYTYHWIAALQAYVNGTDNLVSELRSAMEQSSPRSGAFGGEALDLLIFPKMEVFRRLLMGDSTKFNEALVFALESFKRYNTTEEAQAGVQGIVPLGLLAWACLAYDKSQRGDFSLDVESEYLPKHLVQRSWYGEFPV</sequence>
<proteinExistence type="predicted"/>
<accession>A0A7X6MCB9</accession>
<evidence type="ECO:0000313" key="2">
    <source>
        <dbReference type="Proteomes" id="UP000553209"/>
    </source>
</evidence>
<gene>
    <name evidence="1" type="ORF">HGB44_11160</name>
</gene>
<reference evidence="1 2" key="1">
    <citation type="submission" date="2020-04" db="EMBL/GenBank/DDBJ databases">
        <title>MicrobeNet Type strains.</title>
        <authorList>
            <person name="Nicholson A.C."/>
        </authorList>
    </citation>
    <scope>NUCLEOTIDE SEQUENCE [LARGE SCALE GENOMIC DNA]</scope>
    <source>
        <strain evidence="1 2">ATCC 23612</strain>
    </source>
</reference>
<name>A0A7X6MCB9_9ACTN</name>
<dbReference type="InterPro" id="IPR029074">
    <property type="entry name" value="Imm49"/>
</dbReference>
<dbReference type="AlphaFoldDB" id="A0A7X6MCB9"/>
<dbReference type="Proteomes" id="UP000553209">
    <property type="component" value="Unassembled WGS sequence"/>
</dbReference>
<dbReference type="RefSeq" id="WP_061083611.1">
    <property type="nucleotide sequence ID" value="NZ_JAAXPG010000009.1"/>
</dbReference>